<sequence length="163" mass="18733">MDDLLTYGITRYYADNGEETGFKLWQNYRMDQVKLLKNPGYTAVGTYYYDDYGVIFASLKKDLPEADKLNYKDKFLQPDVFQWESMAHLPVSDLAKLRASSYAHLFIGKVSSENGIVLPFTYVGKGTLHNCRKTETGNGTYLFDVVMEHSLPDYLQYDFGLTK</sequence>
<dbReference type="Pfam" id="PF11907">
    <property type="entry name" value="DUF3427"/>
    <property type="match status" value="1"/>
</dbReference>
<comment type="caution">
    <text evidence="2">The sequence shown here is derived from an EMBL/GenBank/DDBJ whole genome shotgun (WGS) entry which is preliminary data.</text>
</comment>
<reference evidence="2" key="1">
    <citation type="submission" date="2020-08" db="EMBL/GenBank/DDBJ databases">
        <title>Genome public.</title>
        <authorList>
            <person name="Liu C."/>
            <person name="Sun Q."/>
        </authorList>
    </citation>
    <scope>NUCLEOTIDE SEQUENCE</scope>
    <source>
        <strain evidence="2">NSJ-23</strain>
    </source>
</reference>
<feature type="domain" description="DUF3427" evidence="1">
    <location>
        <begin position="22"/>
        <end position="153"/>
    </location>
</feature>
<keyword evidence="3" id="KW-1185">Reference proteome</keyword>
<dbReference type="RefSeq" id="WP_186853028.1">
    <property type="nucleotide sequence ID" value="NZ_JACOPO010000006.1"/>
</dbReference>
<name>A0A8J6M7E3_9FIRM</name>
<gene>
    <name evidence="2" type="ORF">H8S11_09990</name>
</gene>
<dbReference type="Proteomes" id="UP000628736">
    <property type="component" value="Unassembled WGS sequence"/>
</dbReference>
<evidence type="ECO:0000313" key="3">
    <source>
        <dbReference type="Proteomes" id="UP000628736"/>
    </source>
</evidence>
<evidence type="ECO:0000259" key="1">
    <source>
        <dbReference type="Pfam" id="PF11907"/>
    </source>
</evidence>
<dbReference type="AlphaFoldDB" id="A0A8J6M7E3"/>
<accession>A0A8J6M7E3</accession>
<evidence type="ECO:0000313" key="2">
    <source>
        <dbReference type="EMBL" id="MBC5723143.1"/>
    </source>
</evidence>
<protein>
    <submittedName>
        <fullName evidence="2">DUF3427 domain-containing protein</fullName>
    </submittedName>
</protein>
<organism evidence="2 3">
    <name type="scientific">Flintibacter hominis</name>
    <dbReference type="NCBI Taxonomy" id="2763048"/>
    <lineage>
        <taxon>Bacteria</taxon>
        <taxon>Bacillati</taxon>
        <taxon>Bacillota</taxon>
        <taxon>Clostridia</taxon>
        <taxon>Eubacteriales</taxon>
        <taxon>Flintibacter</taxon>
    </lineage>
</organism>
<dbReference type="InterPro" id="IPR021835">
    <property type="entry name" value="DUF3427"/>
</dbReference>
<dbReference type="EMBL" id="JACOPO010000006">
    <property type="protein sequence ID" value="MBC5723143.1"/>
    <property type="molecule type" value="Genomic_DNA"/>
</dbReference>
<proteinExistence type="predicted"/>